<feature type="region of interest" description="Disordered" evidence="5">
    <location>
        <begin position="540"/>
        <end position="559"/>
    </location>
</feature>
<feature type="compositionally biased region" description="Low complexity" evidence="5">
    <location>
        <begin position="238"/>
        <end position="251"/>
    </location>
</feature>
<gene>
    <name evidence="7" type="primary">LOC108011512</name>
</gene>
<keyword evidence="2 4" id="KW-0175">Coiled coil</keyword>
<feature type="compositionally biased region" description="Polar residues" evidence="5">
    <location>
        <begin position="77"/>
        <end position="89"/>
    </location>
</feature>
<protein>
    <submittedName>
        <fullName evidence="7">LOW QUALITY PROTEIN: uncharacterized protein</fullName>
    </submittedName>
</protein>
<dbReference type="RefSeq" id="XP_070851880.1">
    <property type="nucleotide sequence ID" value="XM_070995779.1"/>
</dbReference>
<sequence>MDAIKKKMQAMKVDKDGALERALVCEQEARDANTRAEKAEEEARQLQKKIQTVENELDQTQEALTLVTGKLEEKNKALQNESISRTFGSDSKKSEQVKMLENLSLRLGPEKKTQVQSPTGSKTVAKPKQRSKQLLKTDKPGREKAKQQQLPRKQRGVITRRSNKRADSESSGLSSRWCSIEEQLNLLDDLLYYCDEEAELYLAQLYERFETLRTRSRSSSPASDFWSDSDMEHHDDSSTSGTGSHTASNTSLVPASLKRRGHQHHPRFAGTRRPNVPNVQEILAALYRGDSKSALSNLRGETQPEEPEQTQQPEEAVLPPSRSTLSLPLSESVTNSLGSNSPTPTDESSVQDEGASQPMAVPSAEGAAPPAATTTSVKSKKKKREKGEKSERSEKSEKSEKKKKSSGKKERSKRSSAMEMSSDSLATDISGGAIDEGIALADDDDNQAAEWSKLRCTSEAAEIVAEREARRNKGRCADYPGLAFGRSIFSSDTMMKFNIIRNELHNIMNTQLKRAESEVAALNRRIQLLEEDLERSEERLGSATAKLSEASQAADESERARKILENRALADEERMDALENQLKEARFLAEEADKKYDEVARKLAMVEADLERAEERAEQGENKIVELEEELRVVGNNLKSLEVSEEKANQREEEYKNQIKTLNTRLKEAEARAEFAERSVQKLQKEVDRLEDDLVLEKERYKDIGDDLDTAFVELILKE</sequence>
<feature type="compositionally biased region" description="Basic residues" evidence="5">
    <location>
        <begin position="401"/>
        <end position="414"/>
    </location>
</feature>
<evidence type="ECO:0000256" key="3">
    <source>
        <dbReference type="RuleBase" id="RU004515"/>
    </source>
</evidence>
<dbReference type="InterPro" id="IPR000533">
    <property type="entry name" value="Tropomyosin"/>
</dbReference>
<feature type="compositionally biased region" description="Polar residues" evidence="5">
    <location>
        <begin position="331"/>
        <end position="348"/>
    </location>
</feature>
<feature type="compositionally biased region" description="Polar residues" evidence="5">
    <location>
        <begin position="418"/>
        <end position="427"/>
    </location>
</feature>
<evidence type="ECO:0000256" key="2">
    <source>
        <dbReference type="ARBA" id="ARBA00023054"/>
    </source>
</evidence>
<dbReference type="SUPFAM" id="SSF57997">
    <property type="entry name" value="Tropomyosin"/>
    <property type="match status" value="2"/>
</dbReference>
<dbReference type="GeneID" id="108011512"/>
<feature type="region of interest" description="Disordered" evidence="5">
    <location>
        <begin position="74"/>
        <end position="172"/>
    </location>
</feature>
<feature type="compositionally biased region" description="Low complexity" evidence="5">
    <location>
        <begin position="360"/>
        <end position="375"/>
    </location>
</feature>
<accession>A0ABM4TPI6</accession>
<comment type="similarity">
    <text evidence="1 3">Belongs to the tropomyosin family.</text>
</comment>
<evidence type="ECO:0000256" key="4">
    <source>
        <dbReference type="SAM" id="Coils"/>
    </source>
</evidence>
<feature type="compositionally biased region" description="Basic and acidic residues" evidence="5">
    <location>
        <begin position="385"/>
        <end position="400"/>
    </location>
</feature>
<keyword evidence="6" id="KW-1185">Reference proteome</keyword>
<name>A0ABM4TPI6_DROSZ</name>
<feature type="compositionally biased region" description="Basic and acidic residues" evidence="5">
    <location>
        <begin position="135"/>
        <end position="146"/>
    </location>
</feature>
<evidence type="ECO:0000313" key="6">
    <source>
        <dbReference type="Proteomes" id="UP001652628"/>
    </source>
</evidence>
<feature type="region of interest" description="Disordered" evidence="5">
    <location>
        <begin position="294"/>
        <end position="429"/>
    </location>
</feature>
<dbReference type="Gene3D" id="1.20.5.170">
    <property type="match status" value="2"/>
</dbReference>
<dbReference type="Gene3D" id="1.20.5.340">
    <property type="match status" value="1"/>
</dbReference>
<feature type="compositionally biased region" description="Low complexity" evidence="5">
    <location>
        <begin position="217"/>
        <end position="228"/>
    </location>
</feature>
<evidence type="ECO:0000313" key="7">
    <source>
        <dbReference type="RefSeq" id="XP_070851880.1"/>
    </source>
</evidence>
<feature type="coiled-coil region" evidence="4">
    <location>
        <begin position="22"/>
        <end position="70"/>
    </location>
</feature>
<dbReference type="Pfam" id="PF00261">
    <property type="entry name" value="Tropomyosin"/>
    <property type="match status" value="2"/>
</dbReference>
<reference evidence="7" key="1">
    <citation type="submission" date="2025-08" db="UniProtKB">
        <authorList>
            <consortium name="RefSeq"/>
        </authorList>
    </citation>
    <scope>IDENTIFICATION</scope>
</reference>
<dbReference type="PROSITE" id="PS00326">
    <property type="entry name" value="TROPOMYOSIN"/>
    <property type="match status" value="1"/>
</dbReference>
<feature type="region of interest" description="Disordered" evidence="5">
    <location>
        <begin position="213"/>
        <end position="276"/>
    </location>
</feature>
<dbReference type="PRINTS" id="PR00194">
    <property type="entry name" value="TROPOMYOSIN"/>
</dbReference>
<evidence type="ECO:0000256" key="5">
    <source>
        <dbReference type="SAM" id="MobiDB-lite"/>
    </source>
</evidence>
<feature type="compositionally biased region" description="Basic residues" evidence="5">
    <location>
        <begin position="257"/>
        <end position="267"/>
    </location>
</feature>
<proteinExistence type="inferred from homology"/>
<feature type="compositionally biased region" description="Low complexity" evidence="5">
    <location>
        <begin position="309"/>
        <end position="330"/>
    </location>
</feature>
<organism evidence="6 7">
    <name type="scientific">Drosophila suzukii</name>
    <name type="common">Spotted-wing drosophila fruit fly</name>
    <dbReference type="NCBI Taxonomy" id="28584"/>
    <lineage>
        <taxon>Eukaryota</taxon>
        <taxon>Metazoa</taxon>
        <taxon>Ecdysozoa</taxon>
        <taxon>Arthropoda</taxon>
        <taxon>Hexapoda</taxon>
        <taxon>Insecta</taxon>
        <taxon>Pterygota</taxon>
        <taxon>Neoptera</taxon>
        <taxon>Endopterygota</taxon>
        <taxon>Diptera</taxon>
        <taxon>Brachycera</taxon>
        <taxon>Muscomorpha</taxon>
        <taxon>Ephydroidea</taxon>
        <taxon>Drosophilidae</taxon>
        <taxon>Drosophila</taxon>
        <taxon>Sophophora</taxon>
    </lineage>
</organism>
<dbReference type="PANTHER" id="PTHR19269">
    <property type="entry name" value="TROPOMYOSIN"/>
    <property type="match status" value="1"/>
</dbReference>
<dbReference type="Proteomes" id="UP001652628">
    <property type="component" value="Chromosome 3"/>
</dbReference>
<evidence type="ECO:0000256" key="1">
    <source>
        <dbReference type="ARBA" id="ARBA00009036"/>
    </source>
</evidence>